<dbReference type="InterPro" id="IPR024932">
    <property type="entry name" value="ApbE"/>
</dbReference>
<dbReference type="InterPro" id="IPR003374">
    <property type="entry name" value="ApbE-like_sf"/>
</dbReference>
<evidence type="ECO:0000256" key="7">
    <source>
        <dbReference type="ARBA" id="ARBA00022827"/>
    </source>
</evidence>
<comment type="caution">
    <text evidence="11">The sequence shown here is derived from an EMBL/GenBank/DDBJ whole genome shotgun (WGS) entry which is preliminary data.</text>
</comment>
<evidence type="ECO:0000256" key="9">
    <source>
        <dbReference type="ARBA" id="ARBA00031306"/>
    </source>
</evidence>
<dbReference type="Pfam" id="PF02424">
    <property type="entry name" value="ApbE"/>
    <property type="match status" value="2"/>
</dbReference>
<organism evidence="11 12">
    <name type="scientific">Streptomyces dysideae</name>
    <dbReference type="NCBI Taxonomy" id="909626"/>
    <lineage>
        <taxon>Bacteria</taxon>
        <taxon>Bacillati</taxon>
        <taxon>Actinomycetota</taxon>
        <taxon>Actinomycetes</taxon>
        <taxon>Kitasatosporales</taxon>
        <taxon>Streptomycetaceae</taxon>
        <taxon>Streptomyces</taxon>
    </lineage>
</organism>
<dbReference type="STRING" id="909626.AQJ91_21505"/>
<proteinExistence type="predicted"/>
<evidence type="ECO:0000313" key="11">
    <source>
        <dbReference type="EMBL" id="KUO19182.1"/>
    </source>
</evidence>
<protein>
    <recommendedName>
        <fullName evidence="3">FAD:protein FMN transferase</fullName>
        <ecNumber evidence="2">2.7.1.180</ecNumber>
    </recommendedName>
    <alternativeName>
        <fullName evidence="9">Flavin transferase</fullName>
    </alternativeName>
</protein>
<evidence type="ECO:0000256" key="8">
    <source>
        <dbReference type="ARBA" id="ARBA00022842"/>
    </source>
</evidence>
<evidence type="ECO:0000256" key="10">
    <source>
        <dbReference type="ARBA" id="ARBA00048540"/>
    </source>
</evidence>
<dbReference type="PANTHER" id="PTHR30040">
    <property type="entry name" value="THIAMINE BIOSYNTHESIS LIPOPROTEIN APBE"/>
    <property type="match status" value="1"/>
</dbReference>
<comment type="cofactor">
    <cofactor evidence="1">
        <name>Mg(2+)</name>
        <dbReference type="ChEBI" id="CHEBI:18420"/>
    </cofactor>
</comment>
<keyword evidence="4" id="KW-0285">Flavoprotein</keyword>
<dbReference type="OrthoDB" id="9778595at2"/>
<evidence type="ECO:0000256" key="4">
    <source>
        <dbReference type="ARBA" id="ARBA00022630"/>
    </source>
</evidence>
<evidence type="ECO:0000256" key="2">
    <source>
        <dbReference type="ARBA" id="ARBA00011955"/>
    </source>
</evidence>
<keyword evidence="6" id="KW-0479">Metal-binding</keyword>
<keyword evidence="7" id="KW-0274">FAD</keyword>
<gene>
    <name evidence="11" type="ORF">AQJ91_21505</name>
</gene>
<evidence type="ECO:0000256" key="3">
    <source>
        <dbReference type="ARBA" id="ARBA00016337"/>
    </source>
</evidence>
<evidence type="ECO:0000256" key="6">
    <source>
        <dbReference type="ARBA" id="ARBA00022723"/>
    </source>
</evidence>
<keyword evidence="12" id="KW-1185">Reference proteome</keyword>
<keyword evidence="5" id="KW-0808">Transferase</keyword>
<dbReference type="AlphaFoldDB" id="A0A101UYD9"/>
<comment type="catalytic activity">
    <reaction evidence="10">
        <text>L-threonyl-[protein] + FAD = FMN-L-threonyl-[protein] + AMP + H(+)</text>
        <dbReference type="Rhea" id="RHEA:36847"/>
        <dbReference type="Rhea" id="RHEA-COMP:11060"/>
        <dbReference type="Rhea" id="RHEA-COMP:11061"/>
        <dbReference type="ChEBI" id="CHEBI:15378"/>
        <dbReference type="ChEBI" id="CHEBI:30013"/>
        <dbReference type="ChEBI" id="CHEBI:57692"/>
        <dbReference type="ChEBI" id="CHEBI:74257"/>
        <dbReference type="ChEBI" id="CHEBI:456215"/>
        <dbReference type="EC" id="2.7.1.180"/>
    </reaction>
</comment>
<accession>A0A101UYD9</accession>
<name>A0A101UYD9_9ACTN</name>
<dbReference type="GO" id="GO:0046872">
    <property type="term" value="F:metal ion binding"/>
    <property type="evidence" value="ECO:0007669"/>
    <property type="project" value="UniProtKB-KW"/>
</dbReference>
<dbReference type="EC" id="2.7.1.180" evidence="2"/>
<dbReference type="Gene3D" id="3.10.520.10">
    <property type="entry name" value="ApbE-like domains"/>
    <property type="match status" value="2"/>
</dbReference>
<dbReference type="GO" id="GO:0016740">
    <property type="term" value="F:transferase activity"/>
    <property type="evidence" value="ECO:0007669"/>
    <property type="project" value="UniProtKB-KW"/>
</dbReference>
<sequence>MGFPVSLRVDDEDVPESAADEVFAWLREVDARFSPFKADSEVCRLDRGEIARGDVSADLDEVLGLCEEYRAATGGAFDVRLPGRGLDPCAVVKGWSVQRAAELLKAAGARRFVLNAGGDVVASGGPWRVGVRHPEHADKVCTVLELTDAAVATSARYERGDHILDARTGRPATGLLSLTVVASSLTIADTTATAAFAMGADGIAWASARPGCEVFAVDAERRVLRTEGFPVAGAAPGAAA</sequence>
<dbReference type="Proteomes" id="UP000053260">
    <property type="component" value="Unassembled WGS sequence"/>
</dbReference>
<evidence type="ECO:0000256" key="5">
    <source>
        <dbReference type="ARBA" id="ARBA00022679"/>
    </source>
</evidence>
<keyword evidence="8" id="KW-0460">Magnesium</keyword>
<dbReference type="RefSeq" id="WP_067024344.1">
    <property type="nucleotide sequence ID" value="NZ_KQ949087.1"/>
</dbReference>
<dbReference type="PANTHER" id="PTHR30040:SF2">
    <property type="entry name" value="FAD:PROTEIN FMN TRANSFERASE"/>
    <property type="match status" value="1"/>
</dbReference>
<evidence type="ECO:0000313" key="12">
    <source>
        <dbReference type="Proteomes" id="UP000053260"/>
    </source>
</evidence>
<reference evidence="11 12" key="1">
    <citation type="submission" date="2015-10" db="EMBL/GenBank/DDBJ databases">
        <title>Draft genome sequence of Streptomyces sp. RV15, isolated from a marine sponge.</title>
        <authorList>
            <person name="Ruckert C."/>
            <person name="Abdelmohsen U.R."/>
            <person name="Winkler A."/>
            <person name="Hentschel U."/>
            <person name="Kalinowski J."/>
            <person name="Kampfer P."/>
            <person name="Glaeser S."/>
        </authorList>
    </citation>
    <scope>NUCLEOTIDE SEQUENCE [LARGE SCALE GENOMIC DNA]</scope>
    <source>
        <strain evidence="11 12">RV15</strain>
    </source>
</reference>
<dbReference type="EMBL" id="LMXB01000055">
    <property type="protein sequence ID" value="KUO19182.1"/>
    <property type="molecule type" value="Genomic_DNA"/>
</dbReference>
<evidence type="ECO:0000256" key="1">
    <source>
        <dbReference type="ARBA" id="ARBA00001946"/>
    </source>
</evidence>
<dbReference type="SUPFAM" id="SSF143631">
    <property type="entry name" value="ApbE-like"/>
    <property type="match status" value="1"/>
</dbReference>